<protein>
    <recommendedName>
        <fullName evidence="3">Rhamnan synthesis protein F</fullName>
    </recommendedName>
</protein>
<dbReference type="EMBL" id="BMXE01000001">
    <property type="protein sequence ID" value="GHB16981.1"/>
    <property type="molecule type" value="Genomic_DNA"/>
</dbReference>
<evidence type="ECO:0000313" key="2">
    <source>
        <dbReference type="Proteomes" id="UP000637980"/>
    </source>
</evidence>
<dbReference type="Pfam" id="PF05045">
    <property type="entry name" value="RgpF"/>
    <property type="match status" value="1"/>
</dbReference>
<name>A0ABQ3DVB5_9HYPH</name>
<evidence type="ECO:0000313" key="1">
    <source>
        <dbReference type="EMBL" id="GHB16981.1"/>
    </source>
</evidence>
<dbReference type="InterPro" id="IPR029044">
    <property type="entry name" value="Nucleotide-diphossugar_trans"/>
</dbReference>
<accession>A0ABQ3DVB5</accession>
<organism evidence="1 2">
    <name type="scientific">Pseudovibrio japonicus</name>
    <dbReference type="NCBI Taxonomy" id="366534"/>
    <lineage>
        <taxon>Bacteria</taxon>
        <taxon>Pseudomonadati</taxon>
        <taxon>Pseudomonadota</taxon>
        <taxon>Alphaproteobacteria</taxon>
        <taxon>Hyphomicrobiales</taxon>
        <taxon>Stappiaceae</taxon>
        <taxon>Pseudovibrio</taxon>
    </lineage>
</organism>
<dbReference type="RefSeq" id="WP_189434279.1">
    <property type="nucleotide sequence ID" value="NZ_BMXE01000001.1"/>
</dbReference>
<sequence>MTEKTALSKVKREIFRIAIRQPRSVYKRLNITITDSFYSNFEDRLTKMQYGQIAASAKVAVYLVHQPDGIRSHSYHSLRHLISLGYAPVIVINGRHSEGEVQKLLSYGWVVIQRPNYGYDFGGYKSALSFLKNKSDPEYLLLINDSIEFPTTNQTSFIPRMENSNCDFVGIEEYSHVDIHFSGSEDYFRKLMEGKNIDQSNRHICSYLLLIKRRLLHDPVFVKFWDDFIPKSDRIYAISKGEVGLTQAIIKNNITLETLVNRSEYSDYLNGLVDNELVELCSILNTPPPIAEYLKIKSGQYISGNIPREELENLIFQLLLHFHSVHLFPDGLEKHFFIGIRKRKTYTLPDI</sequence>
<dbReference type="SUPFAM" id="SSF53448">
    <property type="entry name" value="Nucleotide-diphospho-sugar transferases"/>
    <property type="match status" value="1"/>
</dbReference>
<dbReference type="Proteomes" id="UP000637980">
    <property type="component" value="Unassembled WGS sequence"/>
</dbReference>
<gene>
    <name evidence="1" type="ORF">GCM10007094_00470</name>
</gene>
<evidence type="ECO:0008006" key="3">
    <source>
        <dbReference type="Google" id="ProtNLM"/>
    </source>
</evidence>
<reference evidence="2" key="1">
    <citation type="journal article" date="2019" name="Int. J. Syst. Evol. Microbiol.">
        <title>The Global Catalogue of Microorganisms (GCM) 10K type strain sequencing project: providing services to taxonomists for standard genome sequencing and annotation.</title>
        <authorList>
            <consortium name="The Broad Institute Genomics Platform"/>
            <consortium name="The Broad Institute Genome Sequencing Center for Infectious Disease"/>
            <person name="Wu L."/>
            <person name="Ma J."/>
        </authorList>
    </citation>
    <scope>NUCLEOTIDE SEQUENCE [LARGE SCALE GENOMIC DNA]</scope>
    <source>
        <strain evidence="2">KCTC 12861</strain>
    </source>
</reference>
<keyword evidence="2" id="KW-1185">Reference proteome</keyword>
<proteinExistence type="predicted"/>
<comment type="caution">
    <text evidence="1">The sequence shown here is derived from an EMBL/GenBank/DDBJ whole genome shotgun (WGS) entry which is preliminary data.</text>
</comment>
<dbReference type="InterPro" id="IPR007739">
    <property type="entry name" value="RgpF"/>
</dbReference>